<dbReference type="OrthoDB" id="2351791at2759"/>
<dbReference type="SUPFAM" id="SSF103473">
    <property type="entry name" value="MFS general substrate transporter"/>
    <property type="match status" value="1"/>
</dbReference>
<organism evidence="8 9">
    <name type="scientific">Cyphellophora europaea (strain CBS 101466)</name>
    <name type="common">Phialophora europaea</name>
    <dbReference type="NCBI Taxonomy" id="1220924"/>
    <lineage>
        <taxon>Eukaryota</taxon>
        <taxon>Fungi</taxon>
        <taxon>Dikarya</taxon>
        <taxon>Ascomycota</taxon>
        <taxon>Pezizomycotina</taxon>
        <taxon>Eurotiomycetes</taxon>
        <taxon>Chaetothyriomycetidae</taxon>
        <taxon>Chaetothyriales</taxon>
        <taxon>Cyphellophoraceae</taxon>
        <taxon>Cyphellophora</taxon>
    </lineage>
</organism>
<dbReference type="Gene3D" id="1.20.1250.20">
    <property type="entry name" value="MFS general substrate transporter like domains"/>
    <property type="match status" value="1"/>
</dbReference>
<feature type="transmembrane region" description="Helical" evidence="6">
    <location>
        <begin position="123"/>
        <end position="141"/>
    </location>
</feature>
<dbReference type="InterPro" id="IPR036259">
    <property type="entry name" value="MFS_trans_sf"/>
</dbReference>
<dbReference type="PROSITE" id="PS00216">
    <property type="entry name" value="SUGAR_TRANSPORT_1"/>
    <property type="match status" value="1"/>
</dbReference>
<gene>
    <name evidence="8" type="ORF">HMPREF1541_09909</name>
</gene>
<feature type="transmembrane region" description="Helical" evidence="6">
    <location>
        <begin position="417"/>
        <end position="436"/>
    </location>
</feature>
<dbReference type="InterPro" id="IPR005829">
    <property type="entry name" value="Sugar_transporter_CS"/>
</dbReference>
<dbReference type="Proteomes" id="UP000030752">
    <property type="component" value="Unassembled WGS sequence"/>
</dbReference>
<evidence type="ECO:0000256" key="2">
    <source>
        <dbReference type="ARBA" id="ARBA00022692"/>
    </source>
</evidence>
<dbReference type="RefSeq" id="XP_008712803.1">
    <property type="nucleotide sequence ID" value="XM_008714581.1"/>
</dbReference>
<sequence length="603" mass="64051">MSFNAPDIAHHAPNKHHSSAINTPNTSSRAASVASCGSRDSTLLAPQYNQDSSQDEIQTSNPGDPSDPESSLTKPADWKSTTHELLIMGTLALASLLVALDADILIAALPLLSASLSANTTTAFWAGSAYLLPYAVVQPFLACLSDIFGRRPILLLSLGLFVMGSIPCALADTIATLLAGRVIQGVGGGGIVALAQAVYTDIVPLRQRPKWFGIVLLAWAVGTMIGPVVGGALADMAPDGWRWCFWINLPIGVPAMLASWFLVRLRPAESPLTLSQKLRTVDYGGGVLFMGSVTSALVGVSWGGNQYPWASAPVLAPLVLGLLGLVAFAAHERHVARYPFVQRSVFPDASAVILFILAFLYGLVLFLALYYICFYFSAVRLASATVAGANMIPALALALPASIVCGVLMTRWGRFRWATWSGHALELLGYGLTIMFDEDTPVAIWAVVLSVIGLGSGFSLSSINFGVQTTTRSDRESAAATVMYTFMRSVGMCVGVSVGSTIFQNVAGDALASRGRDAGIAQNAEAFVLRELVFRDPGDEVRVDVVRSFVVGMRAVFIVLTAVKAVALLLSLGVGRRSMDRELDGRYRAAGGKGEKGQQSQHR</sequence>
<feature type="transmembrane region" description="Helical" evidence="6">
    <location>
        <begin position="240"/>
        <end position="263"/>
    </location>
</feature>
<protein>
    <recommendedName>
        <fullName evidence="7">Major facilitator superfamily (MFS) profile domain-containing protein</fullName>
    </recommendedName>
</protein>
<dbReference type="InterPro" id="IPR020846">
    <property type="entry name" value="MFS_dom"/>
</dbReference>
<feature type="transmembrane region" description="Helical" evidence="6">
    <location>
        <begin position="85"/>
        <end position="111"/>
    </location>
</feature>
<reference evidence="8 9" key="1">
    <citation type="submission" date="2013-03" db="EMBL/GenBank/DDBJ databases">
        <title>The Genome Sequence of Phialophora europaea CBS 101466.</title>
        <authorList>
            <consortium name="The Broad Institute Genomics Platform"/>
            <person name="Cuomo C."/>
            <person name="de Hoog S."/>
            <person name="Gorbushina A."/>
            <person name="Walker B."/>
            <person name="Young S.K."/>
            <person name="Zeng Q."/>
            <person name="Gargeya S."/>
            <person name="Fitzgerald M."/>
            <person name="Haas B."/>
            <person name="Abouelleil A."/>
            <person name="Allen A.W."/>
            <person name="Alvarado L."/>
            <person name="Arachchi H.M."/>
            <person name="Berlin A.M."/>
            <person name="Chapman S.B."/>
            <person name="Gainer-Dewar J."/>
            <person name="Goldberg J."/>
            <person name="Griggs A."/>
            <person name="Gujja S."/>
            <person name="Hansen M."/>
            <person name="Howarth C."/>
            <person name="Imamovic A."/>
            <person name="Ireland A."/>
            <person name="Larimer J."/>
            <person name="McCowan C."/>
            <person name="Murphy C."/>
            <person name="Pearson M."/>
            <person name="Poon T.W."/>
            <person name="Priest M."/>
            <person name="Roberts A."/>
            <person name="Saif S."/>
            <person name="Shea T."/>
            <person name="Sisk P."/>
            <person name="Sykes S."/>
            <person name="Wortman J."/>
            <person name="Nusbaum C."/>
            <person name="Birren B."/>
        </authorList>
    </citation>
    <scope>NUCLEOTIDE SEQUENCE [LARGE SCALE GENOMIC DNA]</scope>
    <source>
        <strain evidence="8 9">CBS 101466</strain>
    </source>
</reference>
<dbReference type="GO" id="GO:0005886">
    <property type="term" value="C:plasma membrane"/>
    <property type="evidence" value="ECO:0007669"/>
    <property type="project" value="TreeGrafter"/>
</dbReference>
<dbReference type="AlphaFoldDB" id="W2SAI4"/>
<evidence type="ECO:0000256" key="3">
    <source>
        <dbReference type="ARBA" id="ARBA00022989"/>
    </source>
</evidence>
<evidence type="ECO:0000313" key="9">
    <source>
        <dbReference type="Proteomes" id="UP000030752"/>
    </source>
</evidence>
<evidence type="ECO:0000256" key="5">
    <source>
        <dbReference type="SAM" id="MobiDB-lite"/>
    </source>
</evidence>
<feature type="transmembrane region" description="Helical" evidence="6">
    <location>
        <begin position="309"/>
        <end position="330"/>
    </location>
</feature>
<evidence type="ECO:0000313" key="8">
    <source>
        <dbReference type="EMBL" id="ETN45033.1"/>
    </source>
</evidence>
<evidence type="ECO:0000256" key="6">
    <source>
        <dbReference type="SAM" id="Phobius"/>
    </source>
</evidence>
<dbReference type="eggNOG" id="KOG0254">
    <property type="taxonomic scope" value="Eukaryota"/>
</dbReference>
<feature type="transmembrane region" description="Helical" evidence="6">
    <location>
        <begin position="283"/>
        <end position="303"/>
    </location>
</feature>
<dbReference type="GO" id="GO:0022857">
    <property type="term" value="F:transmembrane transporter activity"/>
    <property type="evidence" value="ECO:0007669"/>
    <property type="project" value="InterPro"/>
</dbReference>
<evidence type="ECO:0000256" key="1">
    <source>
        <dbReference type="ARBA" id="ARBA00004141"/>
    </source>
</evidence>
<feature type="transmembrane region" description="Helical" evidence="6">
    <location>
        <begin position="351"/>
        <end position="372"/>
    </location>
</feature>
<feature type="transmembrane region" description="Helical" evidence="6">
    <location>
        <begin position="442"/>
        <end position="467"/>
    </location>
</feature>
<keyword evidence="3 6" id="KW-1133">Transmembrane helix</keyword>
<name>W2SAI4_CYPE1</name>
<feature type="compositionally biased region" description="Polar residues" evidence="5">
    <location>
        <begin position="47"/>
        <end position="73"/>
    </location>
</feature>
<feature type="region of interest" description="Disordered" evidence="5">
    <location>
        <begin position="1"/>
        <end position="75"/>
    </location>
</feature>
<feature type="domain" description="Major facilitator superfamily (MFS) profile" evidence="7">
    <location>
        <begin position="87"/>
        <end position="579"/>
    </location>
</feature>
<dbReference type="InParanoid" id="W2SAI4"/>
<feature type="transmembrane region" description="Helical" evidence="6">
    <location>
        <begin position="181"/>
        <end position="199"/>
    </location>
</feature>
<evidence type="ECO:0000256" key="4">
    <source>
        <dbReference type="ARBA" id="ARBA00023136"/>
    </source>
</evidence>
<dbReference type="InterPro" id="IPR011701">
    <property type="entry name" value="MFS"/>
</dbReference>
<feature type="transmembrane region" description="Helical" evidence="6">
    <location>
        <begin position="479"/>
        <end position="503"/>
    </location>
</feature>
<keyword evidence="2 6" id="KW-0812">Transmembrane</keyword>
<dbReference type="PROSITE" id="PS50850">
    <property type="entry name" value="MFS"/>
    <property type="match status" value="1"/>
</dbReference>
<evidence type="ECO:0000259" key="7">
    <source>
        <dbReference type="PROSITE" id="PS50850"/>
    </source>
</evidence>
<feature type="compositionally biased region" description="Polar residues" evidence="5">
    <location>
        <begin position="19"/>
        <end position="30"/>
    </location>
</feature>
<accession>W2SAI4</accession>
<keyword evidence="9" id="KW-1185">Reference proteome</keyword>
<comment type="subcellular location">
    <subcellularLocation>
        <location evidence="1">Membrane</location>
        <topology evidence="1">Multi-pass membrane protein</topology>
    </subcellularLocation>
</comment>
<feature type="transmembrane region" description="Helical" evidence="6">
    <location>
        <begin position="153"/>
        <end position="175"/>
    </location>
</feature>
<feature type="transmembrane region" description="Helical" evidence="6">
    <location>
        <begin position="555"/>
        <end position="574"/>
    </location>
</feature>
<keyword evidence="4 6" id="KW-0472">Membrane</keyword>
<dbReference type="PANTHER" id="PTHR23501:SF94">
    <property type="entry name" value="MAJOR FACILITATOR SUPERFAMILY (MFS) PROFILE DOMAIN-CONTAINING PROTEIN"/>
    <property type="match status" value="1"/>
</dbReference>
<feature type="transmembrane region" description="Helical" evidence="6">
    <location>
        <begin position="211"/>
        <end position="234"/>
    </location>
</feature>
<dbReference type="GeneID" id="19977248"/>
<dbReference type="Gene3D" id="1.20.1720.10">
    <property type="entry name" value="Multidrug resistance protein D"/>
    <property type="match status" value="1"/>
</dbReference>
<proteinExistence type="predicted"/>
<feature type="transmembrane region" description="Helical" evidence="6">
    <location>
        <begin position="392"/>
        <end position="410"/>
    </location>
</feature>
<dbReference type="PANTHER" id="PTHR23501">
    <property type="entry name" value="MAJOR FACILITATOR SUPERFAMILY"/>
    <property type="match status" value="1"/>
</dbReference>
<dbReference type="HOGENOM" id="CLU_000960_22_0_1"/>
<dbReference type="EMBL" id="KB822713">
    <property type="protein sequence ID" value="ETN45033.1"/>
    <property type="molecule type" value="Genomic_DNA"/>
</dbReference>
<dbReference type="Pfam" id="PF07690">
    <property type="entry name" value="MFS_1"/>
    <property type="match status" value="1"/>
</dbReference>
<dbReference type="VEuPathDB" id="FungiDB:HMPREF1541_09909"/>